<accession>A0AAD9H401</accession>
<comment type="caution">
    <text evidence="2">The sequence shown here is derived from an EMBL/GenBank/DDBJ whole genome shotgun (WGS) entry which is preliminary data.</text>
</comment>
<gene>
    <name evidence="2" type="ORF">LX32DRAFT_513425</name>
</gene>
<feature type="domain" description="Heterokaryon incompatibility" evidence="1">
    <location>
        <begin position="17"/>
        <end position="143"/>
    </location>
</feature>
<proteinExistence type="predicted"/>
<dbReference type="InterPro" id="IPR010730">
    <property type="entry name" value="HET"/>
</dbReference>
<name>A0AAD9H401_9PEZI</name>
<feature type="non-terminal residue" evidence="2">
    <location>
        <position position="1"/>
    </location>
</feature>
<dbReference type="Pfam" id="PF06985">
    <property type="entry name" value="HET"/>
    <property type="match status" value="1"/>
</dbReference>
<protein>
    <submittedName>
        <fullName evidence="2">Heterokaryon incompatibility</fullName>
    </submittedName>
</protein>
<dbReference type="EMBL" id="MU843066">
    <property type="protein sequence ID" value="KAK2022010.1"/>
    <property type="molecule type" value="Genomic_DNA"/>
</dbReference>
<sequence length="152" mass="17517">PIHCELQEVNLKAGPSYEALSYVWGSPTRTHPISCNGLTLLVTPNCRDALIHLRRRVTKRTLWIDAICIDQGDSEGSKKERNNQILQMGEVYKTARRVVIWLGTADQGICKPFSQKTFELYRSVDFSQIVDNEWFKRVWTIQEAAFARHIIL</sequence>
<evidence type="ECO:0000313" key="2">
    <source>
        <dbReference type="EMBL" id="KAK2022010.1"/>
    </source>
</evidence>
<dbReference type="PANTHER" id="PTHR24148:SF64">
    <property type="entry name" value="HETEROKARYON INCOMPATIBILITY DOMAIN-CONTAINING PROTEIN"/>
    <property type="match status" value="1"/>
</dbReference>
<dbReference type="InterPro" id="IPR052895">
    <property type="entry name" value="HetReg/Transcr_Mod"/>
</dbReference>
<reference evidence="2" key="1">
    <citation type="submission" date="2021-06" db="EMBL/GenBank/DDBJ databases">
        <title>Comparative genomics, transcriptomics and evolutionary studies reveal genomic signatures of adaptation to plant cell wall in hemibiotrophic fungi.</title>
        <authorList>
            <consortium name="DOE Joint Genome Institute"/>
            <person name="Baroncelli R."/>
            <person name="Diaz J.F."/>
            <person name="Benocci T."/>
            <person name="Peng M."/>
            <person name="Battaglia E."/>
            <person name="Haridas S."/>
            <person name="Andreopoulos W."/>
            <person name="Labutti K."/>
            <person name="Pangilinan J."/>
            <person name="Floch G.L."/>
            <person name="Makela M.R."/>
            <person name="Henrissat B."/>
            <person name="Grigoriev I.V."/>
            <person name="Crouch J.A."/>
            <person name="De Vries R.P."/>
            <person name="Sukno S.A."/>
            <person name="Thon M.R."/>
        </authorList>
    </citation>
    <scope>NUCLEOTIDE SEQUENCE</scope>
    <source>
        <strain evidence="2">MAFF235873</strain>
    </source>
</reference>
<dbReference type="Proteomes" id="UP001232148">
    <property type="component" value="Unassembled WGS sequence"/>
</dbReference>
<evidence type="ECO:0000313" key="3">
    <source>
        <dbReference type="Proteomes" id="UP001232148"/>
    </source>
</evidence>
<dbReference type="AlphaFoldDB" id="A0AAD9H401"/>
<organism evidence="2 3">
    <name type="scientific">Colletotrichum zoysiae</name>
    <dbReference type="NCBI Taxonomy" id="1216348"/>
    <lineage>
        <taxon>Eukaryota</taxon>
        <taxon>Fungi</taxon>
        <taxon>Dikarya</taxon>
        <taxon>Ascomycota</taxon>
        <taxon>Pezizomycotina</taxon>
        <taxon>Sordariomycetes</taxon>
        <taxon>Hypocreomycetidae</taxon>
        <taxon>Glomerellales</taxon>
        <taxon>Glomerellaceae</taxon>
        <taxon>Colletotrichum</taxon>
        <taxon>Colletotrichum graminicola species complex</taxon>
    </lineage>
</organism>
<evidence type="ECO:0000259" key="1">
    <source>
        <dbReference type="Pfam" id="PF06985"/>
    </source>
</evidence>
<keyword evidence="3" id="KW-1185">Reference proteome</keyword>
<feature type="non-terminal residue" evidence="2">
    <location>
        <position position="152"/>
    </location>
</feature>
<dbReference type="PANTHER" id="PTHR24148">
    <property type="entry name" value="ANKYRIN REPEAT DOMAIN-CONTAINING PROTEIN 39 HOMOLOG-RELATED"/>
    <property type="match status" value="1"/>
</dbReference>